<reference evidence="2 3" key="1">
    <citation type="journal article" date="2007" name="PLoS Genet.">
        <title>Patterns and implications of gene gain and loss in the evolution of Prochlorococcus.</title>
        <authorList>
            <person name="Kettler G.C."/>
            <person name="Martiny A.C."/>
            <person name="Huang K."/>
            <person name="Zucker J."/>
            <person name="Coleman M.L."/>
            <person name="Rodrigue S."/>
            <person name="Chen F."/>
            <person name="Lapidus A."/>
            <person name="Ferriera S."/>
            <person name="Johnson J."/>
            <person name="Steglich C."/>
            <person name="Church G.M."/>
            <person name="Richardson P."/>
            <person name="Chisholm S.W."/>
        </authorList>
    </citation>
    <scope>NUCLEOTIDE SEQUENCE [LARGE SCALE GENOMIC DNA]</scope>
    <source>
        <strain evidence="2 3">NATL2A</strain>
    </source>
</reference>
<evidence type="ECO:0000313" key="2">
    <source>
        <dbReference type="EMBL" id="AAZ58450.1"/>
    </source>
</evidence>
<dbReference type="InterPro" id="IPR008579">
    <property type="entry name" value="UGlyAH_Cupin_dom"/>
</dbReference>
<gene>
    <name evidence="2" type="ordered locus">PMN2A_0959</name>
</gene>
<dbReference type="InterPro" id="IPR014710">
    <property type="entry name" value="RmlC-like_jellyroll"/>
</dbReference>
<feature type="domain" description="(S)-ureidoglycine aminohydrolase cupin" evidence="1">
    <location>
        <begin position="16"/>
        <end position="87"/>
    </location>
</feature>
<evidence type="ECO:0000313" key="3">
    <source>
        <dbReference type="Proteomes" id="UP000002535"/>
    </source>
</evidence>
<dbReference type="Pfam" id="PF05899">
    <property type="entry name" value="Cupin_3"/>
    <property type="match status" value="1"/>
</dbReference>
<dbReference type="KEGG" id="pmn:PMN2A_0959"/>
<dbReference type="PANTHER" id="PTHR33271">
    <property type="entry name" value="OS04G0445200 PROTEIN"/>
    <property type="match status" value="1"/>
</dbReference>
<keyword evidence="3" id="KW-1185">Reference proteome</keyword>
<dbReference type="PhylomeDB" id="Q46J78"/>
<dbReference type="OrthoDB" id="9799053at2"/>
<dbReference type="PANTHER" id="PTHR33271:SF22">
    <property type="entry name" value="OS04G0445200 PROTEIN"/>
    <property type="match status" value="1"/>
</dbReference>
<dbReference type="Proteomes" id="UP000002535">
    <property type="component" value="Chromosome"/>
</dbReference>
<dbReference type="HOGENOM" id="CLU_135880_2_0_3"/>
<dbReference type="SUPFAM" id="SSF51182">
    <property type="entry name" value="RmlC-like cupins"/>
    <property type="match status" value="1"/>
</dbReference>
<dbReference type="Gene3D" id="2.60.120.10">
    <property type="entry name" value="Jelly Rolls"/>
    <property type="match status" value="1"/>
</dbReference>
<sequence>MSILVTSPCTETTIQELVTKNWPIWTCDVSSFNWTYEDQETCLLLAGEVTVTPDGGEPVKFGAGDLVVFPAGMDCRWDVHKAVRKHYRFGD</sequence>
<name>Q46J78_PROMT</name>
<dbReference type="RefSeq" id="WP_011295306.1">
    <property type="nucleotide sequence ID" value="NC_007335.2"/>
</dbReference>
<dbReference type="InterPro" id="IPR011051">
    <property type="entry name" value="RmlC_Cupin_sf"/>
</dbReference>
<proteinExistence type="predicted"/>
<dbReference type="CDD" id="cd02227">
    <property type="entry name" value="cupin_TM1112-like"/>
    <property type="match status" value="1"/>
</dbReference>
<accession>Q46J78</accession>
<protein>
    <submittedName>
        <fullName evidence="2">Enzyme of the cupin superfamily</fullName>
    </submittedName>
</protein>
<dbReference type="EMBL" id="CP000095">
    <property type="protein sequence ID" value="AAZ58450.1"/>
    <property type="molecule type" value="Genomic_DNA"/>
</dbReference>
<dbReference type="AlphaFoldDB" id="Q46J78"/>
<organism evidence="2 3">
    <name type="scientific">Prochlorococcus marinus (strain NATL2A)</name>
    <dbReference type="NCBI Taxonomy" id="59920"/>
    <lineage>
        <taxon>Bacteria</taxon>
        <taxon>Bacillati</taxon>
        <taxon>Cyanobacteriota</taxon>
        <taxon>Cyanophyceae</taxon>
        <taxon>Synechococcales</taxon>
        <taxon>Prochlorococcaceae</taxon>
        <taxon>Prochlorococcus</taxon>
    </lineage>
</organism>
<evidence type="ECO:0000259" key="1">
    <source>
        <dbReference type="Pfam" id="PF05899"/>
    </source>
</evidence>